<sequence length="203" mass="23318">MTELARYKYQEAEYFLNRLRQADNEDHVRYNLDAFLAAARAVTETLELDIDKRASETSDETHWNHELARFMRHKRNFVIHDRPSLVKREVVNLNEDEAGIIVRTSPNRSSITSGPQVSTNRVQEPAEGAISGESALPEEGETHSAVEKPTDEMTRYYFVDFEDTGGNLHEVPDEYTEMPIPDVCEAYLELLNSVLEKWAELTN</sequence>
<organism evidence="2 3">
    <name type="scientific">Natrinema altunense (strain JCM 12890 / CGMCC 1.3731 / AJ2)</name>
    <dbReference type="NCBI Taxonomy" id="1227494"/>
    <lineage>
        <taxon>Archaea</taxon>
        <taxon>Methanobacteriati</taxon>
        <taxon>Methanobacteriota</taxon>
        <taxon>Stenosarchaea group</taxon>
        <taxon>Halobacteria</taxon>
        <taxon>Halobacteriales</taxon>
        <taxon>Natrialbaceae</taxon>
        <taxon>Natrinema</taxon>
    </lineage>
</organism>
<proteinExistence type="predicted"/>
<protein>
    <submittedName>
        <fullName evidence="2">Uncharacterized protein</fullName>
    </submittedName>
</protein>
<reference evidence="2 3" key="1">
    <citation type="journal article" date="2014" name="PLoS Genet.">
        <title>Phylogenetically driven sequencing of extremely halophilic archaea reveals strategies for static and dynamic osmo-response.</title>
        <authorList>
            <person name="Becker E.A."/>
            <person name="Seitzer P.M."/>
            <person name="Tritt A."/>
            <person name="Larsen D."/>
            <person name="Krusor M."/>
            <person name="Yao A.I."/>
            <person name="Wu D."/>
            <person name="Madern D."/>
            <person name="Eisen J.A."/>
            <person name="Darling A.E."/>
            <person name="Facciotti M.T."/>
        </authorList>
    </citation>
    <scope>NUCLEOTIDE SEQUENCE [LARGE SCALE GENOMIC DNA]</scope>
    <source>
        <strain evidence="2 3">JCM 12890</strain>
    </source>
</reference>
<feature type="region of interest" description="Disordered" evidence="1">
    <location>
        <begin position="130"/>
        <end position="149"/>
    </location>
</feature>
<evidence type="ECO:0000256" key="1">
    <source>
        <dbReference type="SAM" id="MobiDB-lite"/>
    </source>
</evidence>
<feature type="compositionally biased region" description="Basic and acidic residues" evidence="1">
    <location>
        <begin position="140"/>
        <end position="149"/>
    </location>
</feature>
<dbReference type="RefSeq" id="WP_007110738.1">
    <property type="nucleotide sequence ID" value="NZ_AOIK01000043.1"/>
</dbReference>
<evidence type="ECO:0000313" key="2">
    <source>
        <dbReference type="EMBL" id="ELY83594.1"/>
    </source>
</evidence>
<accession>L9ZB37</accession>
<keyword evidence="3" id="KW-1185">Reference proteome</keyword>
<evidence type="ECO:0000313" key="3">
    <source>
        <dbReference type="Proteomes" id="UP000011511"/>
    </source>
</evidence>
<name>L9ZB37_NATA2</name>
<dbReference type="EMBL" id="AOIK01000043">
    <property type="protein sequence ID" value="ELY83594.1"/>
    <property type="molecule type" value="Genomic_DNA"/>
</dbReference>
<gene>
    <name evidence="2" type="ORF">C485_17617</name>
</gene>
<comment type="caution">
    <text evidence="2">The sequence shown here is derived from an EMBL/GenBank/DDBJ whole genome shotgun (WGS) entry which is preliminary data.</text>
</comment>
<dbReference type="Proteomes" id="UP000011511">
    <property type="component" value="Unassembled WGS sequence"/>
</dbReference>
<dbReference type="AlphaFoldDB" id="L9ZB37"/>